<dbReference type="Pfam" id="PF13419">
    <property type="entry name" value="HAD_2"/>
    <property type="match status" value="1"/>
</dbReference>
<dbReference type="Gene3D" id="3.40.50.1000">
    <property type="entry name" value="HAD superfamily/HAD-like"/>
    <property type="match status" value="1"/>
</dbReference>
<dbReference type="PANTHER" id="PTHR43434:SF20">
    <property type="entry name" value="5'-NUCLEOTIDASE"/>
    <property type="match status" value="1"/>
</dbReference>
<keyword evidence="2" id="KW-1185">Reference proteome</keyword>
<dbReference type="SFLD" id="SFLDG01129">
    <property type="entry name" value="C1.5:_HAD__Beta-PGM__Phosphata"/>
    <property type="match status" value="1"/>
</dbReference>
<protein>
    <submittedName>
        <fullName evidence="1">HAD hydrolase-like protein</fullName>
    </submittedName>
</protein>
<keyword evidence="1" id="KW-0378">Hydrolase</keyword>
<dbReference type="RefSeq" id="WP_165096046.1">
    <property type="nucleotide sequence ID" value="NZ_CP049056.1"/>
</dbReference>
<dbReference type="SUPFAM" id="SSF56784">
    <property type="entry name" value="HAD-like"/>
    <property type="match status" value="1"/>
</dbReference>
<dbReference type="Gene3D" id="1.10.150.240">
    <property type="entry name" value="Putative phosphatase, domain 2"/>
    <property type="match status" value="1"/>
</dbReference>
<dbReference type="Proteomes" id="UP000503336">
    <property type="component" value="Chromosome"/>
</dbReference>
<dbReference type="InterPro" id="IPR041492">
    <property type="entry name" value="HAD_2"/>
</dbReference>
<dbReference type="AlphaFoldDB" id="A0A7L5BXH8"/>
<reference evidence="1 2" key="1">
    <citation type="submission" date="2020-02" db="EMBL/GenBank/DDBJ databases">
        <title>complete genome sequence of Rhodobacteraceae bacterium.</title>
        <authorList>
            <person name="Park J."/>
            <person name="Kim Y.-S."/>
            <person name="Kim K.-H."/>
        </authorList>
    </citation>
    <scope>NUCLEOTIDE SEQUENCE [LARGE SCALE GENOMIC DNA]</scope>
    <source>
        <strain evidence="1 2">RR4-56</strain>
    </source>
</reference>
<gene>
    <name evidence="1" type="ORF">G5B40_05510</name>
</gene>
<proteinExistence type="predicted"/>
<dbReference type="InterPro" id="IPR036412">
    <property type="entry name" value="HAD-like_sf"/>
</dbReference>
<dbReference type="GO" id="GO:0005829">
    <property type="term" value="C:cytosol"/>
    <property type="evidence" value="ECO:0007669"/>
    <property type="project" value="TreeGrafter"/>
</dbReference>
<dbReference type="InterPro" id="IPR050155">
    <property type="entry name" value="HAD-like_hydrolase_sf"/>
</dbReference>
<sequence length="215" mass="23096">MRPHVFVDLDGTLTDSAPGIFAAILHALETLGAPRPDETALRACIGPSLHESFPRLGVPEADVPRAMALYREHYMDGGVYDAKVYDGAREMLARLKEMGFRLALATAKPIAYAPLITRHFGLTPYFDAEFGSDLDGRFTDKRDLLKRCVAETGADPARSFMLGDRRHDAVGALANGITPLGALWGFGGREELTAAGVAALAGAPAEVADMVEDLR</sequence>
<dbReference type="InterPro" id="IPR023198">
    <property type="entry name" value="PGP-like_dom2"/>
</dbReference>
<dbReference type="InterPro" id="IPR023214">
    <property type="entry name" value="HAD_sf"/>
</dbReference>
<dbReference type="EMBL" id="CP049056">
    <property type="protein sequence ID" value="QIE54956.1"/>
    <property type="molecule type" value="Genomic_DNA"/>
</dbReference>
<dbReference type="KEGG" id="hdh:G5B40_05510"/>
<dbReference type="GO" id="GO:0004713">
    <property type="term" value="F:protein tyrosine kinase activity"/>
    <property type="evidence" value="ECO:0007669"/>
    <property type="project" value="TreeGrafter"/>
</dbReference>
<name>A0A7L5BXH8_9RHOB</name>
<accession>A0A7L5BXH8</accession>
<dbReference type="PANTHER" id="PTHR43434">
    <property type="entry name" value="PHOSPHOGLYCOLATE PHOSPHATASE"/>
    <property type="match status" value="1"/>
</dbReference>
<dbReference type="SFLD" id="SFLDS00003">
    <property type="entry name" value="Haloacid_Dehalogenase"/>
    <property type="match status" value="1"/>
</dbReference>
<dbReference type="GO" id="GO:0016787">
    <property type="term" value="F:hydrolase activity"/>
    <property type="evidence" value="ECO:0007669"/>
    <property type="project" value="UniProtKB-KW"/>
</dbReference>
<organism evidence="1 2">
    <name type="scientific">Pikeienuella piscinae</name>
    <dbReference type="NCBI Taxonomy" id="2748098"/>
    <lineage>
        <taxon>Bacteria</taxon>
        <taxon>Pseudomonadati</taxon>
        <taxon>Pseudomonadota</taxon>
        <taxon>Alphaproteobacteria</taxon>
        <taxon>Rhodobacterales</taxon>
        <taxon>Paracoccaceae</taxon>
        <taxon>Pikeienuella</taxon>
    </lineage>
</organism>
<evidence type="ECO:0000313" key="1">
    <source>
        <dbReference type="EMBL" id="QIE54956.1"/>
    </source>
</evidence>
<evidence type="ECO:0000313" key="2">
    <source>
        <dbReference type="Proteomes" id="UP000503336"/>
    </source>
</evidence>